<dbReference type="Pfam" id="PF03808">
    <property type="entry name" value="Glyco_tran_WecG"/>
    <property type="match status" value="1"/>
</dbReference>
<organism evidence="3 4">
    <name type="scientific">Buttiauxella izardii</name>
    <dbReference type="NCBI Taxonomy" id="82991"/>
    <lineage>
        <taxon>Bacteria</taxon>
        <taxon>Pseudomonadati</taxon>
        <taxon>Pseudomonadota</taxon>
        <taxon>Gammaproteobacteria</taxon>
        <taxon>Enterobacterales</taxon>
        <taxon>Enterobacteriaceae</taxon>
        <taxon>Buttiauxella</taxon>
    </lineage>
</organism>
<evidence type="ECO:0000256" key="1">
    <source>
        <dbReference type="ARBA" id="ARBA00022676"/>
    </source>
</evidence>
<dbReference type="EMBL" id="QZWH01000011">
    <property type="protein sequence ID" value="RJT25982.1"/>
    <property type="molecule type" value="Genomic_DNA"/>
</dbReference>
<dbReference type="GO" id="GO:0016758">
    <property type="term" value="F:hexosyltransferase activity"/>
    <property type="evidence" value="ECO:0007669"/>
    <property type="project" value="TreeGrafter"/>
</dbReference>
<dbReference type="PANTHER" id="PTHR34136">
    <property type="match status" value="1"/>
</dbReference>
<proteinExistence type="predicted"/>
<evidence type="ECO:0000256" key="2">
    <source>
        <dbReference type="ARBA" id="ARBA00022679"/>
    </source>
</evidence>
<dbReference type="InterPro" id="IPR004629">
    <property type="entry name" value="WecG_TagA_CpsF"/>
</dbReference>
<evidence type="ECO:0000313" key="3">
    <source>
        <dbReference type="EMBL" id="RJT25982.1"/>
    </source>
</evidence>
<keyword evidence="1" id="KW-0328">Glycosyltransferase</keyword>
<dbReference type="PANTHER" id="PTHR34136:SF1">
    <property type="entry name" value="UDP-N-ACETYL-D-MANNOSAMINURONIC ACID TRANSFERASE"/>
    <property type="match status" value="1"/>
</dbReference>
<protein>
    <submittedName>
        <fullName evidence="3">Glycosyltransferase</fullName>
    </submittedName>
</protein>
<evidence type="ECO:0000313" key="4">
    <source>
        <dbReference type="Proteomes" id="UP000276295"/>
    </source>
</evidence>
<gene>
    <name evidence="3" type="ORF">D6029_07085</name>
</gene>
<reference evidence="3 4" key="1">
    <citation type="submission" date="2018-09" db="EMBL/GenBank/DDBJ databases">
        <title>Draft genome sequence of Buttiauxella izardii CCUG 35510T.</title>
        <authorList>
            <person name="Salva-Serra F."/>
            <person name="Marathe N."/>
            <person name="Moore E."/>
            <person name="Stadler-Svensson L."/>
            <person name="Engstrom-Jakobsson H."/>
        </authorList>
    </citation>
    <scope>NUCLEOTIDE SEQUENCE [LARGE SCALE GENOMIC DNA]</scope>
    <source>
        <strain evidence="3 4">CCUG 35510</strain>
    </source>
</reference>
<dbReference type="OrthoDB" id="9808602at2"/>
<keyword evidence="4" id="KW-1185">Reference proteome</keyword>
<dbReference type="CDD" id="cd06533">
    <property type="entry name" value="Glyco_transf_WecG_TagA"/>
    <property type="match status" value="1"/>
</dbReference>
<name>A0A3A5K5W6_9ENTR</name>
<keyword evidence="2 3" id="KW-0808">Transferase</keyword>
<accession>A0A3A5K5W6</accession>
<sequence length="238" mass="27844">MRLLSYNDYSDIKEKIITNETGQIVSFVNPFSYYMLKEDKSVSSSIDGFFVDGALLCLMHNIFNKRKVKRISFDFSSIADDFFRFCESHKLIISIIGAKKEELDKALIIFKKRYPLLRLGCCNDGYFGDGDIETIAEKTINSDVVIIAMGAPRQERVALDIYMLNKHRLVITCGGFITQTSIKEEYYNFIVKKTGLRWVQRIIMHKHVRVKVIKTYPRFIIRYIYESINMKIQKRLRS</sequence>
<comment type="caution">
    <text evidence="3">The sequence shown here is derived from an EMBL/GenBank/DDBJ whole genome shotgun (WGS) entry which is preliminary data.</text>
</comment>
<dbReference type="AlphaFoldDB" id="A0A3A5K5W6"/>
<dbReference type="Proteomes" id="UP000276295">
    <property type="component" value="Unassembled WGS sequence"/>
</dbReference>
<dbReference type="RefSeq" id="WP_120064087.1">
    <property type="nucleotide sequence ID" value="NZ_QZWH01000011.1"/>
</dbReference>